<evidence type="ECO:0000313" key="2">
    <source>
        <dbReference type="EMBL" id="WXB93886.1"/>
    </source>
</evidence>
<evidence type="ECO:0008006" key="4">
    <source>
        <dbReference type="Google" id="ProtNLM"/>
    </source>
</evidence>
<keyword evidence="1" id="KW-0472">Membrane</keyword>
<feature type="transmembrane region" description="Helical" evidence="1">
    <location>
        <begin position="333"/>
        <end position="360"/>
    </location>
</feature>
<gene>
    <name evidence="2" type="ORF">WDJ61_04440</name>
</gene>
<keyword evidence="1" id="KW-0812">Transmembrane</keyword>
<evidence type="ECO:0000313" key="3">
    <source>
        <dbReference type="Proteomes" id="UP001387364"/>
    </source>
</evidence>
<dbReference type="RefSeq" id="WP_338753424.1">
    <property type="nucleotide sequence ID" value="NZ_CP147404.1"/>
</dbReference>
<accession>A0ABZ2N969</accession>
<keyword evidence="1" id="KW-1133">Transmembrane helix</keyword>
<name>A0ABZ2N969_9BACI</name>
<evidence type="ECO:0000256" key="1">
    <source>
        <dbReference type="SAM" id="Phobius"/>
    </source>
</evidence>
<protein>
    <recommendedName>
        <fullName evidence="4">Phage tail tape measure protein</fullName>
    </recommendedName>
</protein>
<feature type="transmembrane region" description="Helical" evidence="1">
    <location>
        <begin position="380"/>
        <end position="405"/>
    </location>
</feature>
<reference evidence="2 3" key="1">
    <citation type="submission" date="2024-02" db="EMBL/GenBank/DDBJ databases">
        <title>Seven novel Bacillus-like species.</title>
        <authorList>
            <person name="Liu G."/>
        </authorList>
    </citation>
    <scope>NUCLEOTIDE SEQUENCE [LARGE SCALE GENOMIC DNA]</scope>
    <source>
        <strain evidence="2 3">FJAT-52991</strain>
    </source>
</reference>
<organism evidence="2 3">
    <name type="scientific">Bacillus kandeliae</name>
    <dbReference type="NCBI Taxonomy" id="3129297"/>
    <lineage>
        <taxon>Bacteria</taxon>
        <taxon>Bacillati</taxon>
        <taxon>Bacillota</taxon>
        <taxon>Bacilli</taxon>
        <taxon>Bacillales</taxon>
        <taxon>Bacillaceae</taxon>
        <taxon>Bacillus</taxon>
    </lineage>
</organism>
<dbReference type="Gene3D" id="1.20.1170.10">
    <property type="match status" value="1"/>
</dbReference>
<dbReference type="EMBL" id="CP147404">
    <property type="protein sequence ID" value="WXB93886.1"/>
    <property type="molecule type" value="Genomic_DNA"/>
</dbReference>
<dbReference type="Proteomes" id="UP001387364">
    <property type="component" value="Chromosome"/>
</dbReference>
<proteinExistence type="predicted"/>
<sequence length="586" mass="61986">MMDLTAVIRLNDQMSGKLRRIQSQMKSFSQATNQTASTTAQFASSLPAMASGASVATAALAPLAAAAGGLASSLAAAGAGAVAFGVVATSVLGDIFDAAKEVDTIQEKIDKATTADARIKAQEELAAVYGDLSKAQAGALKDLQDFKAFWGDFTQQFESPIFEAFGSSLNATKGLLKGLEPTISSVATVVAETMEKVNKSMDSPAMKEFFGWLESNAARSLTNFATIAGNTFHGLIGVLQAFAPTGASVEESLVKMSESFREWGQSLSESDGFQKFIEYAKQTGPVLMEVFGNIASIIGQTVEALAPLGAALLSGIAKFTGFIKENFALIRPIIIGAATAFLAFKAVSVIIPIIQGAIAVFNGLKTALTFVKTGFTLVRIAMLLFPGAWIVVAIGAVVAAGIALYKNWDKVKAMAERLVSAVKSGWDKLLKWTKDVFGKLPAPIQSALKTAGKAVKSFFSPMLNFLDLAKEGWKKLTSLVKNFKVPKIKWPSPPSWMSGGGGGDGAKGKGNFHGLSNVPYNGYTTALHKGEMVLNRKEANAYRQGSTGGNVINLTVHYNGGGSLTEQEMHRFSNFLIRQIEQAEGV</sequence>
<keyword evidence="3" id="KW-1185">Reference proteome</keyword>